<dbReference type="GO" id="GO:0017148">
    <property type="term" value="P:negative regulation of translation"/>
    <property type="evidence" value="ECO:0007669"/>
    <property type="project" value="TreeGrafter"/>
</dbReference>
<gene>
    <name evidence="4" type="primary">rpl13</name>
    <name evidence="6" type="ORF">RJ53_02925</name>
</gene>
<evidence type="ECO:0000256" key="4">
    <source>
        <dbReference type="HAMAP-Rule" id="MF_01366"/>
    </source>
</evidence>
<comment type="subunit">
    <text evidence="4">Part of the 50S ribosomal subunit.</text>
</comment>
<dbReference type="EMBL" id="JWHL01000003">
    <property type="protein sequence ID" value="MBR1368512.1"/>
    <property type="molecule type" value="Genomic_DNA"/>
</dbReference>
<evidence type="ECO:0000256" key="5">
    <source>
        <dbReference type="RuleBase" id="RU003877"/>
    </source>
</evidence>
<proteinExistence type="inferred from homology"/>
<comment type="caution">
    <text evidence="6">The sequence shown here is derived from an EMBL/GenBank/DDBJ whole genome shotgun (WGS) entry which is preliminary data.</text>
</comment>
<organism evidence="6 7">
    <name type="scientific">Methanocalculus chunghsingensis</name>
    <dbReference type="NCBI Taxonomy" id="156457"/>
    <lineage>
        <taxon>Archaea</taxon>
        <taxon>Methanobacteriati</taxon>
        <taxon>Methanobacteriota</taxon>
        <taxon>Stenosarchaea group</taxon>
        <taxon>Methanomicrobia</taxon>
        <taxon>Methanomicrobiales</taxon>
        <taxon>Methanocalculaceae</taxon>
        <taxon>Methanocalculus</taxon>
    </lineage>
</organism>
<dbReference type="PANTHER" id="PTHR11545">
    <property type="entry name" value="RIBOSOMAL PROTEIN L13"/>
    <property type="match status" value="1"/>
</dbReference>
<dbReference type="PANTHER" id="PTHR11545:SF3">
    <property type="entry name" value="LARGE RIBOSOMAL SUBUNIT PROTEIN UL13"/>
    <property type="match status" value="1"/>
</dbReference>
<dbReference type="GO" id="GO:0022625">
    <property type="term" value="C:cytosolic large ribosomal subunit"/>
    <property type="evidence" value="ECO:0007669"/>
    <property type="project" value="UniProtKB-UniRule"/>
</dbReference>
<dbReference type="InterPro" id="IPR005755">
    <property type="entry name" value="Ribosomal_uL13_euk/arc"/>
</dbReference>
<evidence type="ECO:0000256" key="1">
    <source>
        <dbReference type="ARBA" id="ARBA00006227"/>
    </source>
</evidence>
<comment type="similarity">
    <text evidence="1 4 5">Belongs to the universal ribosomal protein uL13 family.</text>
</comment>
<dbReference type="InterPro" id="IPR005822">
    <property type="entry name" value="Ribosomal_uL13"/>
</dbReference>
<dbReference type="Pfam" id="PF00572">
    <property type="entry name" value="Ribosomal_L13"/>
    <property type="match status" value="1"/>
</dbReference>
<dbReference type="GO" id="GO:0006412">
    <property type="term" value="P:translation"/>
    <property type="evidence" value="ECO:0007669"/>
    <property type="project" value="UniProtKB-UniRule"/>
</dbReference>
<dbReference type="NCBIfam" id="NF005004">
    <property type="entry name" value="PRK06394.1"/>
    <property type="match status" value="1"/>
</dbReference>
<comment type="function">
    <text evidence="4">This protein is one of the early assembly proteins of the 50S ribosomal subunit, although it is not seen to bind rRNA by itself. It is important during the early stages of 50S assembly.</text>
</comment>
<dbReference type="SUPFAM" id="SSF52161">
    <property type="entry name" value="Ribosomal protein L13"/>
    <property type="match status" value="1"/>
</dbReference>
<dbReference type="Gene3D" id="3.90.1180.10">
    <property type="entry name" value="Ribosomal protein L13"/>
    <property type="match status" value="1"/>
</dbReference>
<evidence type="ECO:0000313" key="6">
    <source>
        <dbReference type="EMBL" id="MBR1368512.1"/>
    </source>
</evidence>
<dbReference type="HAMAP" id="MF_01366">
    <property type="entry name" value="Ribosomal_uL13"/>
    <property type="match status" value="1"/>
</dbReference>
<protein>
    <recommendedName>
        <fullName evidence="4">Large ribosomal subunit protein uL13</fullName>
    </recommendedName>
</protein>
<dbReference type="PIRSF" id="PIRSF002181">
    <property type="entry name" value="Ribosomal_L13"/>
    <property type="match status" value="1"/>
</dbReference>
<dbReference type="AlphaFoldDB" id="A0A8J7W9B7"/>
<dbReference type="Proteomes" id="UP000730161">
    <property type="component" value="Unassembled WGS sequence"/>
</dbReference>
<name>A0A8J7W9B7_9EURY</name>
<keyword evidence="2 4" id="KW-0689">Ribosomal protein</keyword>
<keyword evidence="3 4" id="KW-0687">Ribonucleoprotein</keyword>
<sequence length="142" mass="15747">MAMTTIINAENLLLGRLASIVAKRVIKGEEIAIVNVEKAIISGSRAHVLTKYHEKRTRGSVEGGPFFPRRPDDIMKRTIRGMIPYKTGPGADALRRVKAYVGVPDEFAGQEMEIIDEAHRNRLNKPMYVTLGTVSQNLGAKF</sequence>
<dbReference type="PROSITE" id="PS00783">
    <property type="entry name" value="RIBOSOMAL_L13"/>
    <property type="match status" value="1"/>
</dbReference>
<accession>A0A8J7W9B7</accession>
<dbReference type="InterPro" id="IPR023563">
    <property type="entry name" value="Ribosomal_uL13_CS"/>
</dbReference>
<reference evidence="6" key="1">
    <citation type="submission" date="2014-12" db="EMBL/GenBank/DDBJ databases">
        <authorList>
            <person name="Huang H.-H."/>
            <person name="Chen S.-C."/>
            <person name="Lai M.-C."/>
        </authorList>
    </citation>
    <scope>NUCLEOTIDE SEQUENCE</scope>
    <source>
        <strain evidence="6">K1F9705b</strain>
    </source>
</reference>
<dbReference type="InterPro" id="IPR005823">
    <property type="entry name" value="Ribosomal_uL13_bac-type"/>
</dbReference>
<dbReference type="GO" id="GO:0003729">
    <property type="term" value="F:mRNA binding"/>
    <property type="evidence" value="ECO:0007669"/>
    <property type="project" value="TreeGrafter"/>
</dbReference>
<evidence type="ECO:0000313" key="7">
    <source>
        <dbReference type="Proteomes" id="UP000730161"/>
    </source>
</evidence>
<dbReference type="NCBIfam" id="TIGR01077">
    <property type="entry name" value="L13_A_E"/>
    <property type="match status" value="1"/>
</dbReference>
<keyword evidence="7" id="KW-1185">Reference proteome</keyword>
<dbReference type="InterPro" id="IPR036899">
    <property type="entry name" value="Ribosomal_uL13_sf"/>
</dbReference>
<evidence type="ECO:0000256" key="2">
    <source>
        <dbReference type="ARBA" id="ARBA00022980"/>
    </source>
</evidence>
<evidence type="ECO:0000256" key="3">
    <source>
        <dbReference type="ARBA" id="ARBA00023274"/>
    </source>
</evidence>
<dbReference type="GO" id="GO:0003735">
    <property type="term" value="F:structural constituent of ribosome"/>
    <property type="evidence" value="ECO:0007669"/>
    <property type="project" value="UniProtKB-UniRule"/>
</dbReference>